<keyword evidence="2" id="KW-1185">Reference proteome</keyword>
<comment type="caution">
    <text evidence="1">The sequence shown here is derived from an EMBL/GenBank/DDBJ whole genome shotgun (WGS) entry which is preliminary data.</text>
</comment>
<dbReference type="InterPro" id="IPR023214">
    <property type="entry name" value="HAD_sf"/>
</dbReference>
<evidence type="ECO:0000313" key="2">
    <source>
        <dbReference type="Proteomes" id="UP000778970"/>
    </source>
</evidence>
<dbReference type="Gene3D" id="3.40.50.1000">
    <property type="entry name" value="HAD superfamily/HAD-like"/>
    <property type="match status" value="2"/>
</dbReference>
<dbReference type="PANTHER" id="PTHR19288">
    <property type="entry name" value="4-NITROPHENYLPHOSPHATASE-RELATED"/>
    <property type="match status" value="1"/>
</dbReference>
<dbReference type="PANTHER" id="PTHR19288:SF90">
    <property type="entry name" value="OS08G0542600 PROTEIN"/>
    <property type="match status" value="1"/>
</dbReference>
<dbReference type="InterPro" id="IPR036412">
    <property type="entry name" value="HAD-like_sf"/>
</dbReference>
<gene>
    <name evidence="1" type="ORF">CKO21_00680</name>
</gene>
<reference evidence="1" key="1">
    <citation type="submission" date="2017-08" db="EMBL/GenBank/DDBJ databases">
        <authorList>
            <person name="Imhoff J.F."/>
            <person name="Rahn T."/>
            <person name="Kuenzel S."/>
            <person name="Neulinger S.C."/>
        </authorList>
    </citation>
    <scope>NUCLEOTIDE SEQUENCE</scope>
    <source>
        <strain evidence="1">DSM 9154</strain>
    </source>
</reference>
<evidence type="ECO:0000313" key="1">
    <source>
        <dbReference type="EMBL" id="MBK1695759.1"/>
    </source>
</evidence>
<protein>
    <submittedName>
        <fullName evidence="1">TIGR01459 family HAD-type hydrolase</fullName>
    </submittedName>
</protein>
<dbReference type="NCBIfam" id="TIGR01459">
    <property type="entry name" value="HAD-SF-IIA-hyp4"/>
    <property type="match status" value="1"/>
</dbReference>
<reference evidence="1" key="2">
    <citation type="journal article" date="2020" name="Microorganisms">
        <title>Osmotic Adaptation and Compatible Solute Biosynthesis of Phototrophic Bacteria as Revealed from Genome Analyses.</title>
        <authorList>
            <person name="Imhoff J.F."/>
            <person name="Rahn T."/>
            <person name="Kunzel S."/>
            <person name="Keller A."/>
            <person name="Neulinger S.C."/>
        </authorList>
    </citation>
    <scope>NUCLEOTIDE SEQUENCE</scope>
    <source>
        <strain evidence="1">DSM 9154</strain>
    </source>
</reference>
<dbReference type="InterPro" id="IPR006439">
    <property type="entry name" value="HAD-SF_hydro_IA"/>
</dbReference>
<dbReference type="Pfam" id="PF13344">
    <property type="entry name" value="Hydrolase_6"/>
    <property type="match status" value="1"/>
</dbReference>
<dbReference type="NCBIfam" id="TIGR01549">
    <property type="entry name" value="HAD-SF-IA-v1"/>
    <property type="match status" value="1"/>
</dbReference>
<dbReference type="EMBL" id="NRRE01000006">
    <property type="protein sequence ID" value="MBK1695759.1"/>
    <property type="molecule type" value="Genomic_DNA"/>
</dbReference>
<dbReference type="InterPro" id="IPR006356">
    <property type="entry name" value="HAD-SF_hydro_IIA_hyp3"/>
</dbReference>
<dbReference type="InterPro" id="IPR006357">
    <property type="entry name" value="HAD-SF_hydro_IIA"/>
</dbReference>
<dbReference type="Pfam" id="PF13242">
    <property type="entry name" value="Hydrolase_like"/>
    <property type="match status" value="1"/>
</dbReference>
<sequence>MAGLATRCGGGCANACWASTARRCSRRKRPSGRPDWRCGLCVVRRCDVVDQLSGVRALAGVYQAILIDQFGVLHDGKTALPGAREAVLGLRDQGARLAVISNSGKRAAVNQERLRALGFEEALFDGVMTSGELARQFFTDWLREGRLEGGTGVHFVSADDDRAVIAGLPLTEVERAADSGLLLIAGAGASTTDNPEIETALRAHADQGTPCVCINPDVRMYVDGCIVPGPGAVAERYAELGGRVIWIGKPDPSIFQAARETLGVPAEARTLVIGDSPYHDVAGAQRAGYDWLFVSGGIYADETAPAALEADLGKSRGYAIERLVW</sequence>
<name>A0A934UYP6_9PROT</name>
<organism evidence="1 2">
    <name type="scientific">Rhodovibrio salinarum</name>
    <dbReference type="NCBI Taxonomy" id="1087"/>
    <lineage>
        <taxon>Bacteria</taxon>
        <taxon>Pseudomonadati</taxon>
        <taxon>Pseudomonadota</taxon>
        <taxon>Alphaproteobacteria</taxon>
        <taxon>Rhodospirillales</taxon>
        <taxon>Rhodovibrionaceae</taxon>
        <taxon>Rhodovibrio</taxon>
    </lineage>
</organism>
<dbReference type="GO" id="GO:0005737">
    <property type="term" value="C:cytoplasm"/>
    <property type="evidence" value="ECO:0007669"/>
    <property type="project" value="TreeGrafter"/>
</dbReference>
<proteinExistence type="predicted"/>
<dbReference type="GO" id="GO:0016791">
    <property type="term" value="F:phosphatase activity"/>
    <property type="evidence" value="ECO:0007669"/>
    <property type="project" value="TreeGrafter"/>
</dbReference>
<keyword evidence="1" id="KW-0378">Hydrolase</keyword>
<accession>A0A934UYP6</accession>
<dbReference type="Proteomes" id="UP000778970">
    <property type="component" value="Unassembled WGS sequence"/>
</dbReference>
<dbReference type="SUPFAM" id="SSF56784">
    <property type="entry name" value="HAD-like"/>
    <property type="match status" value="1"/>
</dbReference>
<dbReference type="AlphaFoldDB" id="A0A934UYP6"/>